<dbReference type="EMBL" id="JARPYR010000032">
    <property type="protein sequence ID" value="MDT2597758.1"/>
    <property type="molecule type" value="Genomic_DNA"/>
</dbReference>
<accession>A0ABU3ESC2</accession>
<evidence type="ECO:0000313" key="2">
    <source>
        <dbReference type="Proteomes" id="UP001256547"/>
    </source>
</evidence>
<dbReference type="Proteomes" id="UP001256547">
    <property type="component" value="Unassembled WGS sequence"/>
</dbReference>
<evidence type="ECO:0000313" key="1">
    <source>
        <dbReference type="EMBL" id="MDT2597758.1"/>
    </source>
</evidence>
<name>A0ABU3ESC2_9ENTE</name>
<dbReference type="RefSeq" id="WP_137610006.1">
    <property type="nucleotide sequence ID" value="NZ_JARPYR010000032.1"/>
</dbReference>
<protein>
    <recommendedName>
        <fullName evidence="3">Microcin J25-processing protein McjB C-terminal domain-containing protein</fullName>
    </recommendedName>
</protein>
<keyword evidence="2" id="KW-1185">Reference proteome</keyword>
<reference evidence="1 2" key="1">
    <citation type="submission" date="2023-03" db="EMBL/GenBank/DDBJ databases">
        <authorList>
            <person name="Shen W."/>
            <person name="Cai J."/>
        </authorList>
    </citation>
    <scope>NUCLEOTIDE SEQUENCE [LARGE SCALE GENOMIC DNA]</scope>
    <source>
        <strain evidence="1 2">P72-2</strain>
    </source>
</reference>
<proteinExistence type="predicted"/>
<evidence type="ECO:0008006" key="3">
    <source>
        <dbReference type="Google" id="ProtNLM"/>
    </source>
</evidence>
<gene>
    <name evidence="1" type="ORF">P7D39_12190</name>
</gene>
<organism evidence="1 2">
    <name type="scientific">Enterococcus dongliensis</name>
    <dbReference type="NCBI Taxonomy" id="2559925"/>
    <lineage>
        <taxon>Bacteria</taxon>
        <taxon>Bacillati</taxon>
        <taxon>Bacillota</taxon>
        <taxon>Bacilli</taxon>
        <taxon>Lactobacillales</taxon>
        <taxon>Enterococcaceae</taxon>
        <taxon>Enterococcus</taxon>
    </lineage>
</organism>
<sequence length="141" mass="16708">MSVDNCETYLEIRNRLSDIEVQPLVRYTGGLSKRVYPHQCFDKAFDFMKRNSDLVGAMYVEGIYTNLNLDHAWVEIGGVVFDGTMQRFYDKSLYYKKQLAVKIVEYDYKGMWNVLLEKQQKGFNEKFELKKSEYLRKLVSE</sequence>
<comment type="caution">
    <text evidence="1">The sequence shown here is derived from an EMBL/GenBank/DDBJ whole genome shotgun (WGS) entry which is preliminary data.</text>
</comment>